<evidence type="ECO:0000313" key="3">
    <source>
        <dbReference type="Proteomes" id="UP000324800"/>
    </source>
</evidence>
<dbReference type="EMBL" id="SNRW01000517">
    <property type="protein sequence ID" value="KAA6400701.1"/>
    <property type="molecule type" value="Genomic_DNA"/>
</dbReference>
<evidence type="ECO:0000313" key="2">
    <source>
        <dbReference type="EMBL" id="KAA6400701.1"/>
    </source>
</evidence>
<sequence length="278" mass="33205">MQNKDSQDDSTLILSFIDAISSSYVRNGQRFDEEEDSDEEEEEKVYQKEIQIRENKRREIKDEDEDDYNELKDDQVEQEEQQLQYDYGKVSDTKRKKGFWSNQSKQQQQQYKKNKQMKDEFEQKYISKLKQEKQKENDAQKEKETILDNIEKNKDENIGENVNEDQQKQINVVRGTKNMNQRLRSQLLAHSQFVCEGADILSDLALQTYDLQLTKEIDSLTQRDPKYRNIFLIWLNLHPKQTDGEKDMKKMKMSSSNNNNKRIGNINNIHHRHIGKCR</sequence>
<gene>
    <name evidence="2" type="ORF">EZS28_003772</name>
</gene>
<accession>A0A5J4X0J6</accession>
<comment type="caution">
    <text evidence="2">The sequence shown here is derived from an EMBL/GenBank/DDBJ whole genome shotgun (WGS) entry which is preliminary data.</text>
</comment>
<dbReference type="Proteomes" id="UP000324800">
    <property type="component" value="Unassembled WGS sequence"/>
</dbReference>
<organism evidence="2 3">
    <name type="scientific">Streblomastix strix</name>
    <dbReference type="NCBI Taxonomy" id="222440"/>
    <lineage>
        <taxon>Eukaryota</taxon>
        <taxon>Metamonada</taxon>
        <taxon>Preaxostyla</taxon>
        <taxon>Oxymonadida</taxon>
        <taxon>Streblomastigidae</taxon>
        <taxon>Streblomastix</taxon>
    </lineage>
</organism>
<feature type="compositionally biased region" description="Basic and acidic residues" evidence="1">
    <location>
        <begin position="44"/>
        <end position="61"/>
    </location>
</feature>
<name>A0A5J4X0J6_9EUKA</name>
<feature type="region of interest" description="Disordered" evidence="1">
    <location>
        <begin position="28"/>
        <end position="118"/>
    </location>
</feature>
<dbReference type="AlphaFoldDB" id="A0A5J4X0J6"/>
<protein>
    <submittedName>
        <fullName evidence="2">Uncharacterized protein</fullName>
    </submittedName>
</protein>
<evidence type="ECO:0000256" key="1">
    <source>
        <dbReference type="SAM" id="MobiDB-lite"/>
    </source>
</evidence>
<reference evidence="2 3" key="1">
    <citation type="submission" date="2019-03" db="EMBL/GenBank/DDBJ databases">
        <title>Single cell metagenomics reveals metabolic interactions within the superorganism composed of flagellate Streblomastix strix and complex community of Bacteroidetes bacteria on its surface.</title>
        <authorList>
            <person name="Treitli S.C."/>
            <person name="Kolisko M."/>
            <person name="Husnik F."/>
            <person name="Keeling P."/>
            <person name="Hampl V."/>
        </authorList>
    </citation>
    <scope>NUCLEOTIDE SEQUENCE [LARGE SCALE GENOMIC DNA]</scope>
    <source>
        <strain evidence="2">ST1C</strain>
    </source>
</reference>
<feature type="compositionally biased region" description="Acidic residues" evidence="1">
    <location>
        <begin position="32"/>
        <end position="43"/>
    </location>
</feature>
<proteinExistence type="predicted"/>